<evidence type="ECO:0000256" key="1">
    <source>
        <dbReference type="SAM" id="MobiDB-lite"/>
    </source>
</evidence>
<reference evidence="3" key="1">
    <citation type="submission" date="2015-10" db="EMBL/GenBank/DDBJ databases">
        <authorList>
            <person name="Luecker S."/>
            <person name="Luecker S."/>
        </authorList>
    </citation>
    <scope>NUCLEOTIDE SEQUENCE [LARGE SCALE GENOMIC DNA]</scope>
</reference>
<dbReference type="EMBL" id="CZPZ01000023">
    <property type="protein sequence ID" value="CUS37436.1"/>
    <property type="molecule type" value="Genomic_DNA"/>
</dbReference>
<organism evidence="2 3">
    <name type="scientific">Candidatus Nitrospira nitrificans</name>
    <dbReference type="NCBI Taxonomy" id="1742973"/>
    <lineage>
        <taxon>Bacteria</taxon>
        <taxon>Pseudomonadati</taxon>
        <taxon>Nitrospirota</taxon>
        <taxon>Nitrospiria</taxon>
        <taxon>Nitrospirales</taxon>
        <taxon>Nitrospiraceae</taxon>
        <taxon>Nitrospira</taxon>
    </lineage>
</organism>
<dbReference type="AlphaFoldDB" id="A0A0S4LIQ3"/>
<evidence type="ECO:0000313" key="2">
    <source>
        <dbReference type="EMBL" id="CUS37436.1"/>
    </source>
</evidence>
<keyword evidence="3" id="KW-1185">Reference proteome</keyword>
<accession>A0A0S4LIQ3</accession>
<feature type="region of interest" description="Disordered" evidence="1">
    <location>
        <begin position="21"/>
        <end position="50"/>
    </location>
</feature>
<evidence type="ECO:0000313" key="3">
    <source>
        <dbReference type="Proteomes" id="UP000198736"/>
    </source>
</evidence>
<dbReference type="Proteomes" id="UP000198736">
    <property type="component" value="Unassembled WGS sequence"/>
</dbReference>
<proteinExistence type="predicted"/>
<protein>
    <submittedName>
        <fullName evidence="2">Uncharacterized protein</fullName>
    </submittedName>
</protein>
<name>A0A0S4LIQ3_9BACT</name>
<dbReference type="STRING" id="1742973.COMA2_30272"/>
<gene>
    <name evidence="2" type="ORF">COMA2_30272</name>
</gene>
<sequence length="81" mass="8803">MPAVFSPCQPVRRGRNSTISLHETSQPGAHPSRSAGTVDIRNSVNHGGKKQGALSLRSELHLTAFSSVAYDFVLVMRRDIT</sequence>